<feature type="compositionally biased region" description="Polar residues" evidence="1">
    <location>
        <begin position="120"/>
        <end position="134"/>
    </location>
</feature>
<reference evidence="2" key="1">
    <citation type="submission" date="2020-11" db="EMBL/GenBank/DDBJ databases">
        <authorList>
            <person name="Whitehead M."/>
        </authorList>
    </citation>
    <scope>NUCLEOTIDE SEQUENCE</scope>
    <source>
        <strain evidence="2">EGII</strain>
    </source>
</reference>
<feature type="region of interest" description="Disordered" evidence="1">
    <location>
        <begin position="116"/>
        <end position="192"/>
    </location>
</feature>
<dbReference type="AlphaFoldDB" id="A0A811UPX8"/>
<name>A0A811UPX8_CERCA</name>
<sequence length="192" mass="21477">MNKPPDNTTILIPHTPYLEWDPTKTLNLTTIDPVYLVMTRINTTETLNISPFLLQKAIDATCGEVLMCKKILSGQILVKTKSAFDKKCPIFIKEKEIQLIKTTSNVDNKTAKTIYKQRHSSNNTTYATTVNNPMHTTTHTSNETTDHSKTDLEKPTQDKATTSNRPSIQHDLTTSSSPTPTTTKETTNHTST</sequence>
<organism evidence="2 3">
    <name type="scientific">Ceratitis capitata</name>
    <name type="common">Mediterranean fruit fly</name>
    <name type="synonym">Tephritis capitata</name>
    <dbReference type="NCBI Taxonomy" id="7213"/>
    <lineage>
        <taxon>Eukaryota</taxon>
        <taxon>Metazoa</taxon>
        <taxon>Ecdysozoa</taxon>
        <taxon>Arthropoda</taxon>
        <taxon>Hexapoda</taxon>
        <taxon>Insecta</taxon>
        <taxon>Pterygota</taxon>
        <taxon>Neoptera</taxon>
        <taxon>Endopterygota</taxon>
        <taxon>Diptera</taxon>
        <taxon>Brachycera</taxon>
        <taxon>Muscomorpha</taxon>
        <taxon>Tephritoidea</taxon>
        <taxon>Tephritidae</taxon>
        <taxon>Ceratitis</taxon>
        <taxon>Ceratitis</taxon>
    </lineage>
</organism>
<feature type="compositionally biased region" description="Polar residues" evidence="1">
    <location>
        <begin position="158"/>
        <end position="172"/>
    </location>
</feature>
<keyword evidence="3" id="KW-1185">Reference proteome</keyword>
<dbReference type="EMBL" id="CAJHJT010000023">
    <property type="protein sequence ID" value="CAD7001232.1"/>
    <property type="molecule type" value="Genomic_DNA"/>
</dbReference>
<evidence type="ECO:0000313" key="2">
    <source>
        <dbReference type="EMBL" id="CAD7001232.1"/>
    </source>
</evidence>
<gene>
    <name evidence="2" type="ORF">CCAP1982_LOCUS9730</name>
</gene>
<feature type="compositionally biased region" description="Low complexity" evidence="1">
    <location>
        <begin position="173"/>
        <end position="192"/>
    </location>
</feature>
<comment type="caution">
    <text evidence="2">The sequence shown here is derived from an EMBL/GenBank/DDBJ whole genome shotgun (WGS) entry which is preliminary data.</text>
</comment>
<proteinExistence type="predicted"/>
<protein>
    <submittedName>
        <fullName evidence="2">(Mediterranean fruit fly) hypothetical protein</fullName>
    </submittedName>
</protein>
<dbReference type="Proteomes" id="UP000606786">
    <property type="component" value="Unassembled WGS sequence"/>
</dbReference>
<accession>A0A811UPX8</accession>
<feature type="compositionally biased region" description="Basic and acidic residues" evidence="1">
    <location>
        <begin position="144"/>
        <end position="157"/>
    </location>
</feature>
<evidence type="ECO:0000256" key="1">
    <source>
        <dbReference type="SAM" id="MobiDB-lite"/>
    </source>
</evidence>
<evidence type="ECO:0000313" key="3">
    <source>
        <dbReference type="Proteomes" id="UP000606786"/>
    </source>
</evidence>